<proteinExistence type="predicted"/>
<accession>A0A6L5BS95</accession>
<dbReference type="Proteomes" id="UP000475265">
    <property type="component" value="Unassembled WGS sequence"/>
</dbReference>
<gene>
    <name evidence="1" type="ORF">FX983_05974</name>
</gene>
<dbReference type="AlphaFoldDB" id="A0A6L5BS95"/>
<dbReference type="EMBL" id="JAAAXX010000002">
    <property type="protein sequence ID" value="KAF2391489.1"/>
    <property type="molecule type" value="Genomic_DNA"/>
</dbReference>
<evidence type="ECO:0000313" key="1">
    <source>
        <dbReference type="EMBL" id="KAF2391489.1"/>
    </source>
</evidence>
<sequence>MQSFKSRGRLCKKTVYKREIIEVKQETEVRAIATVKVTNVTPSSVSHTEDDEEIRNTGETLRYLVEKTANDWKVSQVYKYRASNTLIDKDEWAAEYNPYVESYPIYILDDQ</sequence>
<organism evidence="1 2">
    <name type="scientific">Pseudomonas frederiksbergensis</name>
    <dbReference type="NCBI Taxonomy" id="104087"/>
    <lineage>
        <taxon>Bacteria</taxon>
        <taxon>Pseudomonadati</taxon>
        <taxon>Pseudomonadota</taxon>
        <taxon>Gammaproteobacteria</taxon>
        <taxon>Pseudomonadales</taxon>
        <taxon>Pseudomonadaceae</taxon>
        <taxon>Pseudomonas</taxon>
    </lineage>
</organism>
<comment type="caution">
    <text evidence="1">The sequence shown here is derived from an EMBL/GenBank/DDBJ whole genome shotgun (WGS) entry which is preliminary data.</text>
</comment>
<name>A0A6L5BS95_9PSED</name>
<evidence type="ECO:0000313" key="2">
    <source>
        <dbReference type="Proteomes" id="UP000475265"/>
    </source>
</evidence>
<protein>
    <submittedName>
        <fullName evidence="1">Uncharacterized protein</fullName>
    </submittedName>
</protein>
<reference evidence="1 2" key="1">
    <citation type="submission" date="2019-12" db="EMBL/GenBank/DDBJ databases">
        <title>Endophytic bacteria associated with Panax ginseng seedlings.</title>
        <authorList>
            <person name="Park J.M."/>
            <person name="Shin R."/>
            <person name="Jo S.H."/>
        </authorList>
    </citation>
    <scope>NUCLEOTIDE SEQUENCE [LARGE SCALE GENOMIC DNA]</scope>
    <source>
        <strain evidence="1 2">PgKB32</strain>
    </source>
</reference>